<dbReference type="AlphaFoldDB" id="A0A6N2SZ93"/>
<sequence>MRSSLIASSCAAAALFALSIAPISLASPTSEADAPTPSTQASSPTQTETPTPEASPSTSVPSSDGSTTASGDTPTGESIPNGEDRSATDDNVSLSPEEQIRQRWQDMGAENGVLGTATSGLVPLRDGAFIQFYRGGQIYWTAKFGAHASRGGIHSAYSAQKWENGPLGFPTSDEEIQSIGGISGALQTYENGQIRWNSKGGAHPIWGKILTRYEIAESEGRSLGWPTANEMKDAANGGVYQHFTGGSIYFHPSTGAHRVTGGIRNLWEGQGWERGQMGYPTGEETATAGGGVYQTFQGGAAYWHPRTGTYYVHDAMLGAYGRAGYEWGRYGYPLSNETPSANGGVYQIFQGGTAYWHPGSDSYFVHDAIMGTYGFYNWERGELGYPSSDETPSANGGVYQIFQGGTAYWSPRSGSHAVPLDLLAEYGNHGFERGHLGYPTSEPYWDGNRQKQNFEHGVLEKTSDFNVTWAGQPNNYFCGPTSGWMILNAIGAHQSAQGTPLSIDAVASRDYMNTVDYGYTSFHDRRFEYGMNRWLGRDAYTTIHTPSVDQVRDSVKNSFHKGLPTAVDAQERRGGPHYNGHPNSTFSHIMVVTSYDPNTDSMRMADPGVHYLWNGEEQFWYHLPSFTQNFLQTEVERDGREHIGIYTAR</sequence>
<organism evidence="4">
    <name type="scientific">Schaalia odontolytica</name>
    <dbReference type="NCBI Taxonomy" id="1660"/>
    <lineage>
        <taxon>Bacteria</taxon>
        <taxon>Bacillati</taxon>
        <taxon>Actinomycetota</taxon>
        <taxon>Actinomycetes</taxon>
        <taxon>Actinomycetales</taxon>
        <taxon>Actinomycetaceae</taxon>
        <taxon>Schaalia</taxon>
    </lineage>
</organism>
<feature type="signal peptide" evidence="2">
    <location>
        <begin position="1"/>
        <end position="26"/>
    </location>
</feature>
<name>A0A6N2SZ93_9ACTO</name>
<dbReference type="InterPro" id="IPR013207">
    <property type="entry name" value="LGFP"/>
</dbReference>
<evidence type="ECO:0000313" key="4">
    <source>
        <dbReference type="EMBL" id="VYS98853.1"/>
    </source>
</evidence>
<evidence type="ECO:0000256" key="2">
    <source>
        <dbReference type="SAM" id="SignalP"/>
    </source>
</evidence>
<keyword evidence="2" id="KW-0732">Signal</keyword>
<gene>
    <name evidence="4" type="ORF">AOLFYP35_01111</name>
</gene>
<dbReference type="Pfam" id="PF13529">
    <property type="entry name" value="Peptidase_C39_2"/>
    <property type="match status" value="1"/>
</dbReference>
<evidence type="ECO:0000259" key="3">
    <source>
        <dbReference type="Pfam" id="PF13529"/>
    </source>
</evidence>
<accession>A0A6N2SZ93</accession>
<protein>
    <submittedName>
        <fullName evidence="4">LGFP repeat protein</fullName>
    </submittedName>
</protein>
<reference evidence="4" key="1">
    <citation type="submission" date="2019-11" db="EMBL/GenBank/DDBJ databases">
        <authorList>
            <person name="Feng L."/>
        </authorList>
    </citation>
    <scope>NUCLEOTIDE SEQUENCE</scope>
    <source>
        <strain evidence="4">AodontolyticusLFYP35</strain>
    </source>
</reference>
<proteinExistence type="predicted"/>
<dbReference type="Pfam" id="PF08310">
    <property type="entry name" value="LGFP"/>
    <property type="match status" value="6"/>
</dbReference>
<evidence type="ECO:0000256" key="1">
    <source>
        <dbReference type="SAM" id="MobiDB-lite"/>
    </source>
</evidence>
<dbReference type="InterPro" id="IPR039564">
    <property type="entry name" value="Peptidase_C39-like"/>
</dbReference>
<feature type="region of interest" description="Disordered" evidence="1">
    <location>
        <begin position="27"/>
        <end position="97"/>
    </location>
</feature>
<feature type="compositionally biased region" description="Low complexity" evidence="1">
    <location>
        <begin position="27"/>
        <end position="76"/>
    </location>
</feature>
<feature type="chain" id="PRO_5039262446" evidence="2">
    <location>
        <begin position="27"/>
        <end position="649"/>
    </location>
</feature>
<dbReference type="EMBL" id="CACRSM010000002">
    <property type="protein sequence ID" value="VYS98853.1"/>
    <property type="molecule type" value="Genomic_DNA"/>
</dbReference>
<feature type="domain" description="Peptidase C39-like" evidence="3">
    <location>
        <begin position="466"/>
        <end position="607"/>
    </location>
</feature>